<dbReference type="InterPro" id="IPR051541">
    <property type="entry name" value="PTS_SugarTrans_NitroReg"/>
</dbReference>
<evidence type="ECO:0000313" key="5">
    <source>
        <dbReference type="Proteomes" id="UP000283458"/>
    </source>
</evidence>
<dbReference type="Pfam" id="PF00359">
    <property type="entry name" value="PTS_EIIA_2"/>
    <property type="match status" value="1"/>
</dbReference>
<evidence type="ECO:0000313" key="4">
    <source>
        <dbReference type="EMBL" id="RJF83200.1"/>
    </source>
</evidence>
<sequence>MLDLITAHAILPHLKAGNKKQALQELARKASELTGQPERLIFDVLLDRERLGTTGVGHGIAIPHGKLSSLDRVHGVFARLERPIDFDAIDEQPVDLIFLLLAPDQSGADHLKALARVSRLLRDQAVCEKLRGAQSGDAIFALLTQNEASPAA</sequence>
<keyword evidence="2" id="KW-0808">Transferase</keyword>
<reference evidence="4 5" key="1">
    <citation type="submission" date="2018-09" db="EMBL/GenBank/DDBJ databases">
        <authorList>
            <person name="Zhu H."/>
        </authorList>
    </citation>
    <scope>NUCLEOTIDE SEQUENCE [LARGE SCALE GENOMIC DNA]</scope>
    <source>
        <strain evidence="4 5">K2W22B-5</strain>
    </source>
</reference>
<gene>
    <name evidence="4" type="primary">ptsN</name>
    <name evidence="4" type="ORF">D3877_00405</name>
</gene>
<dbReference type="InterPro" id="IPR006320">
    <property type="entry name" value="PTS_Nitro_regul"/>
</dbReference>
<dbReference type="InterPro" id="IPR002178">
    <property type="entry name" value="PTS_EIIA_type-2_dom"/>
</dbReference>
<dbReference type="PANTHER" id="PTHR47738:SF1">
    <property type="entry name" value="NITROGEN REGULATORY PROTEIN"/>
    <property type="match status" value="1"/>
</dbReference>
<dbReference type="SUPFAM" id="SSF55804">
    <property type="entry name" value="Phoshotransferase/anion transport protein"/>
    <property type="match status" value="1"/>
</dbReference>
<evidence type="ECO:0000256" key="1">
    <source>
        <dbReference type="ARBA" id="ARBA00004496"/>
    </source>
</evidence>
<evidence type="ECO:0000256" key="2">
    <source>
        <dbReference type="ARBA" id="ARBA00022679"/>
    </source>
</evidence>
<dbReference type="GO" id="GO:0005737">
    <property type="term" value="C:cytoplasm"/>
    <property type="evidence" value="ECO:0007669"/>
    <property type="project" value="UniProtKB-SubCell"/>
</dbReference>
<dbReference type="AlphaFoldDB" id="A0A418VZK3"/>
<dbReference type="CDD" id="cd00211">
    <property type="entry name" value="PTS_IIA_fru"/>
    <property type="match status" value="1"/>
</dbReference>
<dbReference type="GO" id="GO:0008982">
    <property type="term" value="F:protein-N(PI)-phosphohistidine-sugar phosphotransferase activity"/>
    <property type="evidence" value="ECO:0007669"/>
    <property type="project" value="InterPro"/>
</dbReference>
<organism evidence="4 5">
    <name type="scientific">Azospirillum cavernae</name>
    <dbReference type="NCBI Taxonomy" id="2320860"/>
    <lineage>
        <taxon>Bacteria</taxon>
        <taxon>Pseudomonadati</taxon>
        <taxon>Pseudomonadota</taxon>
        <taxon>Alphaproteobacteria</taxon>
        <taxon>Rhodospirillales</taxon>
        <taxon>Azospirillaceae</taxon>
        <taxon>Azospirillum</taxon>
    </lineage>
</organism>
<evidence type="ECO:0000259" key="3">
    <source>
        <dbReference type="PROSITE" id="PS51094"/>
    </source>
</evidence>
<dbReference type="PROSITE" id="PS51094">
    <property type="entry name" value="PTS_EIIA_TYPE_2"/>
    <property type="match status" value="1"/>
</dbReference>
<dbReference type="InterPro" id="IPR016152">
    <property type="entry name" value="PTrfase/Anion_transptr"/>
</dbReference>
<dbReference type="FunFam" id="3.40.930.10:FF:000009">
    <property type="entry name" value="PTS system, fructose specific IIABC component"/>
    <property type="match status" value="1"/>
</dbReference>
<dbReference type="Proteomes" id="UP000283458">
    <property type="component" value="Unassembled WGS sequence"/>
</dbReference>
<dbReference type="PANTHER" id="PTHR47738">
    <property type="entry name" value="PTS SYSTEM FRUCTOSE-LIKE EIIA COMPONENT-RELATED"/>
    <property type="match status" value="1"/>
</dbReference>
<name>A0A418VZK3_9PROT</name>
<comment type="subcellular location">
    <subcellularLocation>
        <location evidence="1">Cytoplasm</location>
    </subcellularLocation>
</comment>
<dbReference type="RefSeq" id="WP_119828840.1">
    <property type="nucleotide sequence ID" value="NZ_QYUL01000001.1"/>
</dbReference>
<protein>
    <submittedName>
        <fullName evidence="4">PTS IIA-like nitrogen-regulatory protein PtsN</fullName>
    </submittedName>
</protein>
<proteinExistence type="predicted"/>
<dbReference type="Gene3D" id="3.40.930.10">
    <property type="entry name" value="Mannitol-specific EII, Chain A"/>
    <property type="match status" value="1"/>
</dbReference>
<feature type="domain" description="PTS EIIA type-2" evidence="3">
    <location>
        <begin position="3"/>
        <end position="146"/>
    </location>
</feature>
<dbReference type="GO" id="GO:0009401">
    <property type="term" value="P:phosphoenolpyruvate-dependent sugar phosphotransferase system"/>
    <property type="evidence" value="ECO:0007669"/>
    <property type="project" value="InterPro"/>
</dbReference>
<keyword evidence="5" id="KW-1185">Reference proteome</keyword>
<accession>A0A418VZK3</accession>
<dbReference type="OrthoDB" id="95460at2"/>
<dbReference type="EMBL" id="QYUL01000001">
    <property type="protein sequence ID" value="RJF83200.1"/>
    <property type="molecule type" value="Genomic_DNA"/>
</dbReference>
<comment type="caution">
    <text evidence="4">The sequence shown here is derived from an EMBL/GenBank/DDBJ whole genome shotgun (WGS) entry which is preliminary data.</text>
</comment>
<dbReference type="PROSITE" id="PS00372">
    <property type="entry name" value="PTS_EIIA_TYPE_2_HIS"/>
    <property type="match status" value="1"/>
</dbReference>
<dbReference type="GO" id="GO:0030295">
    <property type="term" value="F:protein kinase activator activity"/>
    <property type="evidence" value="ECO:0007669"/>
    <property type="project" value="TreeGrafter"/>
</dbReference>
<dbReference type="NCBIfam" id="TIGR01419">
    <property type="entry name" value="nitro_reg_IIA"/>
    <property type="match status" value="1"/>
</dbReference>